<evidence type="ECO:0000256" key="1">
    <source>
        <dbReference type="SAM" id="SignalP"/>
    </source>
</evidence>
<dbReference type="RefSeq" id="WP_101355200.1">
    <property type="nucleotide sequence ID" value="NZ_PIQO01000013.1"/>
</dbReference>
<feature type="signal peptide" evidence="1">
    <location>
        <begin position="1"/>
        <end position="20"/>
    </location>
</feature>
<gene>
    <name evidence="2" type="ORF">CWO92_15870</name>
</gene>
<dbReference type="CDD" id="cd13441">
    <property type="entry name" value="CamS_repeat_1"/>
    <property type="match status" value="1"/>
</dbReference>
<dbReference type="AlphaFoldDB" id="A0A2N3LHE7"/>
<dbReference type="PROSITE" id="PS51257">
    <property type="entry name" value="PROKAR_LIPOPROTEIN"/>
    <property type="match status" value="1"/>
</dbReference>
<organism evidence="2 3">
    <name type="scientific">Heyndrickxia camelliae</name>
    <dbReference type="NCBI Taxonomy" id="1707093"/>
    <lineage>
        <taxon>Bacteria</taxon>
        <taxon>Bacillati</taxon>
        <taxon>Bacillota</taxon>
        <taxon>Bacilli</taxon>
        <taxon>Bacillales</taxon>
        <taxon>Bacillaceae</taxon>
        <taxon>Heyndrickxia</taxon>
    </lineage>
</organism>
<keyword evidence="3" id="KW-1185">Reference proteome</keyword>
<dbReference type="EMBL" id="PIQO01000013">
    <property type="protein sequence ID" value="PKR83997.1"/>
    <property type="molecule type" value="Genomic_DNA"/>
</dbReference>
<feature type="chain" id="PRO_5038939300" description="CamS family sex pheromone protein" evidence="1">
    <location>
        <begin position="21"/>
        <end position="382"/>
    </location>
</feature>
<protein>
    <recommendedName>
        <fullName evidence="4">CamS family sex pheromone protein</fullName>
    </recommendedName>
</protein>
<dbReference type="Gene3D" id="3.10.570.10">
    <property type="entry name" value="sex pheromone staph- cam373 precursor domain"/>
    <property type="match status" value="1"/>
</dbReference>
<accession>A0A2N3LHE7</accession>
<name>A0A2N3LHE7_9BACI</name>
<evidence type="ECO:0000313" key="3">
    <source>
        <dbReference type="Proteomes" id="UP000233440"/>
    </source>
</evidence>
<dbReference type="CDD" id="cd13440">
    <property type="entry name" value="CamS_repeat_2"/>
    <property type="match status" value="1"/>
</dbReference>
<dbReference type="OrthoDB" id="9795361at2"/>
<comment type="caution">
    <text evidence="2">The sequence shown here is derived from an EMBL/GenBank/DDBJ whole genome shotgun (WGS) entry which is preliminary data.</text>
</comment>
<evidence type="ECO:0008006" key="4">
    <source>
        <dbReference type="Google" id="ProtNLM"/>
    </source>
</evidence>
<keyword evidence="1" id="KW-0732">Signal</keyword>
<dbReference type="InterPro" id="IPR011426">
    <property type="entry name" value="CamS"/>
</dbReference>
<evidence type="ECO:0000313" key="2">
    <source>
        <dbReference type="EMBL" id="PKR83997.1"/>
    </source>
</evidence>
<dbReference type="Pfam" id="PF07537">
    <property type="entry name" value="CamS"/>
    <property type="match status" value="1"/>
</dbReference>
<dbReference type="PIRSF" id="PIRSF012509">
    <property type="entry name" value="CamS"/>
    <property type="match status" value="1"/>
</dbReference>
<proteinExistence type="predicted"/>
<reference evidence="2 3" key="1">
    <citation type="submission" date="2017-11" db="EMBL/GenBank/DDBJ databases">
        <title>Bacillus camelliae sp. nov., isolated from pu'er tea.</title>
        <authorList>
            <person name="Niu L."/>
        </authorList>
    </citation>
    <scope>NUCLEOTIDE SEQUENCE [LARGE SCALE GENOMIC DNA]</scope>
    <source>
        <strain evidence="2 3">7578-1</strain>
    </source>
</reference>
<dbReference type="Proteomes" id="UP000233440">
    <property type="component" value="Unassembled WGS sequence"/>
</dbReference>
<sequence length="382" mass="43222">MKKWLPVLLAVILTAGCAPNFSKQDQVVQKKNDKKESAIVPNYQISDQYYKTILPFKPSKSRGLTVSNLNTRYDIDEFETGLMRVAQKQYSPNDYLFQEGQYLDKDTVQSWLNRKYTPAQLKAKKLKASENLGLNPVATGKNAASTPIYLAHILEQDYLIKSNKNTVKLGGVVIGLALNSVYYYQKEQYGATYDKTIDHSIVASHGKSIAQEVIKRLRNISGLKNVPITIALYEQKGTDSVVPGNFFAYTTVSNGSTSIDKWKSVNEKYYLFPNDATEKKYRDDSQSFNNFKYDVEKYFPNYNGVVGRGLYKDGQLSKLNIEIPMQFYGQSEVVGFTQYIAGLLSDFPDYIALEISVTSVNGPKALIVRDPNEKEPFVHIYE</sequence>